<feature type="transmembrane region" description="Helical" evidence="7">
    <location>
        <begin position="73"/>
        <end position="91"/>
    </location>
</feature>
<evidence type="ECO:0000256" key="6">
    <source>
        <dbReference type="ARBA" id="ARBA00023136"/>
    </source>
</evidence>
<dbReference type="RefSeq" id="WP_141199466.1">
    <property type="nucleotide sequence ID" value="NZ_CP041186.1"/>
</dbReference>
<evidence type="ECO:0000256" key="7">
    <source>
        <dbReference type="SAM" id="Phobius"/>
    </source>
</evidence>
<sequence>MNRLATDRASSVSWPIRLLAAVALLAVGSAVAWTIITTPDSPGLAEPVGAQLENIGVSNPVTAVLLDLRAYDTLLEVVVLFMALVAVWSLRAPSRSLAGPASAALRSVVSLLTPLMIIVGGYLLWKGAFAPGGAFQAGAVIASAGVLLLLSELPALRTRRMVALRTGVAAGVFVFAGIGLGCIAVGARFLEYPDGWSKTLILVIEAVSTVSIALVLVGVFAGNPHVLTSGYDEDRPVGES</sequence>
<reference evidence="9 10" key="1">
    <citation type="submission" date="2019-06" db="EMBL/GenBank/DDBJ databases">
        <title>Persicimonas caeni gen. nov., sp. nov., a predatory bacterium isolated from solar saltern.</title>
        <authorList>
            <person name="Wang S."/>
        </authorList>
    </citation>
    <scope>NUCLEOTIDE SEQUENCE [LARGE SCALE GENOMIC DNA]</scope>
    <source>
        <strain evidence="9 10">YN101</strain>
    </source>
</reference>
<dbReference type="PANTHER" id="PTHR33932:SF4">
    <property type="entry name" value="NA(+)_H(+) ANTIPORTER SUBUNIT B"/>
    <property type="match status" value="1"/>
</dbReference>
<evidence type="ECO:0000313" key="9">
    <source>
        <dbReference type="EMBL" id="QDG53005.1"/>
    </source>
</evidence>
<comment type="similarity">
    <text evidence="2">Belongs to the CPA3 antiporters (TC 2.A.63) subunit B family.</text>
</comment>
<evidence type="ECO:0000256" key="2">
    <source>
        <dbReference type="ARBA" id="ARBA00009425"/>
    </source>
</evidence>
<keyword evidence="5 7" id="KW-1133">Transmembrane helix</keyword>
<name>A0A4Y6PZ35_PERCE</name>
<comment type="subcellular location">
    <subcellularLocation>
        <location evidence="1">Cell membrane</location>
        <topology evidence="1">Multi-pass membrane protein</topology>
    </subcellularLocation>
</comment>
<feature type="transmembrane region" description="Helical" evidence="7">
    <location>
        <begin position="199"/>
        <end position="221"/>
    </location>
</feature>
<dbReference type="Proteomes" id="UP000315995">
    <property type="component" value="Chromosome"/>
</dbReference>
<dbReference type="GO" id="GO:0005886">
    <property type="term" value="C:plasma membrane"/>
    <property type="evidence" value="ECO:0007669"/>
    <property type="project" value="UniProtKB-SubCell"/>
</dbReference>
<feature type="domain" description="Na+/H+ antiporter MnhB subunit-related protein" evidence="8">
    <location>
        <begin position="105"/>
        <end position="220"/>
    </location>
</feature>
<dbReference type="PANTHER" id="PTHR33932">
    <property type="entry name" value="NA(+)/H(+) ANTIPORTER SUBUNIT B"/>
    <property type="match status" value="1"/>
</dbReference>
<proteinExistence type="inferred from homology"/>
<dbReference type="InterPro" id="IPR007182">
    <property type="entry name" value="MnhB"/>
</dbReference>
<feature type="transmembrane region" description="Helical" evidence="7">
    <location>
        <begin position="162"/>
        <end position="187"/>
    </location>
</feature>
<dbReference type="InterPro" id="IPR050622">
    <property type="entry name" value="CPA3_antiporter_subunitB"/>
</dbReference>
<evidence type="ECO:0000256" key="3">
    <source>
        <dbReference type="ARBA" id="ARBA00022475"/>
    </source>
</evidence>
<evidence type="ECO:0000313" key="10">
    <source>
        <dbReference type="Proteomes" id="UP000315995"/>
    </source>
</evidence>
<dbReference type="AlphaFoldDB" id="A0A4Y6PZ35"/>
<feature type="transmembrane region" description="Helical" evidence="7">
    <location>
        <begin position="103"/>
        <end position="125"/>
    </location>
</feature>
<keyword evidence="6 7" id="KW-0472">Membrane</keyword>
<evidence type="ECO:0000259" key="8">
    <source>
        <dbReference type="Pfam" id="PF04039"/>
    </source>
</evidence>
<evidence type="ECO:0000256" key="1">
    <source>
        <dbReference type="ARBA" id="ARBA00004651"/>
    </source>
</evidence>
<feature type="transmembrane region" description="Helical" evidence="7">
    <location>
        <begin position="131"/>
        <end position="150"/>
    </location>
</feature>
<evidence type="ECO:0000256" key="4">
    <source>
        <dbReference type="ARBA" id="ARBA00022692"/>
    </source>
</evidence>
<keyword evidence="10" id="KW-1185">Reference proteome</keyword>
<accession>A0A4Y6PZ35</accession>
<dbReference type="EMBL" id="CP041186">
    <property type="protein sequence ID" value="QDG53005.1"/>
    <property type="molecule type" value="Genomic_DNA"/>
</dbReference>
<dbReference type="Pfam" id="PF04039">
    <property type="entry name" value="MnhB"/>
    <property type="match status" value="1"/>
</dbReference>
<protein>
    <submittedName>
        <fullName evidence="9">Sodium:proton antiporter</fullName>
    </submittedName>
</protein>
<keyword evidence="3" id="KW-1003">Cell membrane</keyword>
<accession>A0A5B8YBE0</accession>
<evidence type="ECO:0000256" key="5">
    <source>
        <dbReference type="ARBA" id="ARBA00022989"/>
    </source>
</evidence>
<dbReference type="OrthoDB" id="2085045at2"/>
<gene>
    <name evidence="9" type="ORF">FIV42_20330</name>
</gene>
<organism evidence="9 10">
    <name type="scientific">Persicimonas caeni</name>
    <dbReference type="NCBI Taxonomy" id="2292766"/>
    <lineage>
        <taxon>Bacteria</taxon>
        <taxon>Deltaproteobacteria</taxon>
        <taxon>Bradymonadales</taxon>
        <taxon>Bradymonadaceae</taxon>
        <taxon>Persicimonas</taxon>
    </lineage>
</organism>
<keyword evidence="4 7" id="KW-0812">Transmembrane</keyword>